<dbReference type="CDD" id="cd00051">
    <property type="entry name" value="EFh"/>
    <property type="match status" value="1"/>
</dbReference>
<dbReference type="InterPro" id="IPR050145">
    <property type="entry name" value="Centrin_CML-like"/>
</dbReference>
<feature type="domain" description="EF-hand" evidence="4">
    <location>
        <begin position="108"/>
        <end position="143"/>
    </location>
</feature>
<feature type="domain" description="EF-hand" evidence="4">
    <location>
        <begin position="29"/>
        <end position="64"/>
    </location>
</feature>
<feature type="domain" description="EF-hand" evidence="4">
    <location>
        <begin position="144"/>
        <end position="179"/>
    </location>
</feature>
<evidence type="ECO:0000256" key="1">
    <source>
        <dbReference type="ARBA" id="ARBA00022737"/>
    </source>
</evidence>
<dbReference type="EMBL" id="LR783548">
    <property type="protein sequence ID" value="CAB3227442.1"/>
    <property type="molecule type" value="mRNA"/>
</dbReference>
<gene>
    <name evidence="5" type="primary">Calm1-001</name>
</gene>
<reference evidence="5" key="1">
    <citation type="submission" date="2020-04" db="EMBL/GenBank/DDBJ databases">
        <authorList>
            <person name="Neveu A P."/>
        </authorList>
    </citation>
    <scope>NUCLEOTIDE SEQUENCE</scope>
    <source>
        <tissue evidence="5">Whole embryo</tissue>
    </source>
</reference>
<keyword evidence="1" id="KW-0677">Repeat</keyword>
<dbReference type="PANTHER" id="PTHR23050">
    <property type="entry name" value="CALCIUM BINDING PROTEIN"/>
    <property type="match status" value="1"/>
</dbReference>
<feature type="region of interest" description="Disordered" evidence="3">
    <location>
        <begin position="257"/>
        <end position="313"/>
    </location>
</feature>
<dbReference type="Pfam" id="PF13499">
    <property type="entry name" value="EF-hand_7"/>
    <property type="match status" value="1"/>
</dbReference>
<evidence type="ECO:0000256" key="3">
    <source>
        <dbReference type="SAM" id="MobiDB-lite"/>
    </source>
</evidence>
<dbReference type="SUPFAM" id="SSF47473">
    <property type="entry name" value="EF-hand"/>
    <property type="match status" value="1"/>
</dbReference>
<dbReference type="GO" id="GO:0005509">
    <property type="term" value="F:calcium ion binding"/>
    <property type="evidence" value="ECO:0007669"/>
    <property type="project" value="InterPro"/>
</dbReference>
<dbReference type="InterPro" id="IPR011992">
    <property type="entry name" value="EF-hand-dom_pair"/>
</dbReference>
<proteinExistence type="evidence at transcript level"/>
<dbReference type="FunFam" id="1.10.238.10:FF:000001">
    <property type="entry name" value="Calmodulin 1"/>
    <property type="match status" value="1"/>
</dbReference>
<sequence length="313" mass="34568">MIDITSSSTIEIHQTCCCSQEMEKYMPEELLVEYKQAFQMLDRRNTGKITIRDLATVVCSIGMQMTEREIYAVVENVVNIQDNISGLTRCIDFHDFLAIMATIATDCVSEDEIKRVFKQFDKDGDGFISPEELRALLSRLGENVTDDDLKEMMLEADKDGDGLVSLSEFIHVMTGSTLVDNCVGGSESSSPGAESVMLRGPEIEALECLTVNDDKIFVDVASVTYSIPRSGGKRKSSFGKRRKSIIDWFKGRPKLSDSGFDEPRCGSTSSSSSSDLDSSSSLSTSRRRKSSIGKTFQNGLRLTMKKTLGSTTK</sequence>
<dbReference type="PROSITE" id="PS50222">
    <property type="entry name" value="EF_HAND_2"/>
    <property type="match status" value="3"/>
</dbReference>
<dbReference type="PROSITE" id="PS00018">
    <property type="entry name" value="EF_HAND_1"/>
    <property type="match status" value="2"/>
</dbReference>
<protein>
    <submittedName>
        <fullName evidence="5">Calcium-binding protein LPS1-beta-like</fullName>
    </submittedName>
</protein>
<name>A0A6F9D8S8_9ASCI</name>
<dbReference type="Gene3D" id="1.10.238.10">
    <property type="entry name" value="EF-hand"/>
    <property type="match status" value="2"/>
</dbReference>
<dbReference type="AlphaFoldDB" id="A0A6F9D8S8"/>
<evidence type="ECO:0000313" key="5">
    <source>
        <dbReference type="EMBL" id="CAB3227442.1"/>
    </source>
</evidence>
<evidence type="ECO:0000259" key="4">
    <source>
        <dbReference type="PROSITE" id="PS50222"/>
    </source>
</evidence>
<organism evidence="5">
    <name type="scientific">Phallusia mammillata</name>
    <dbReference type="NCBI Taxonomy" id="59560"/>
    <lineage>
        <taxon>Eukaryota</taxon>
        <taxon>Metazoa</taxon>
        <taxon>Chordata</taxon>
        <taxon>Tunicata</taxon>
        <taxon>Ascidiacea</taxon>
        <taxon>Phlebobranchia</taxon>
        <taxon>Ascidiidae</taxon>
        <taxon>Phallusia</taxon>
    </lineage>
</organism>
<accession>A0A6F9D8S8</accession>
<keyword evidence="2" id="KW-0106">Calcium</keyword>
<dbReference type="SMART" id="SM00054">
    <property type="entry name" value="EFh"/>
    <property type="match status" value="3"/>
</dbReference>
<dbReference type="InterPro" id="IPR002048">
    <property type="entry name" value="EF_hand_dom"/>
</dbReference>
<dbReference type="InterPro" id="IPR018247">
    <property type="entry name" value="EF_Hand_1_Ca_BS"/>
</dbReference>
<feature type="compositionally biased region" description="Low complexity" evidence="3">
    <location>
        <begin position="267"/>
        <end position="284"/>
    </location>
</feature>
<evidence type="ECO:0000256" key="2">
    <source>
        <dbReference type="ARBA" id="ARBA00022837"/>
    </source>
</evidence>